<sequence>MPRKPQQARSRQTYDAIIQAAYIAIAKNGSESTTTRQIAEIAGIGVGSLYEYFENKQAILDALIEHFAQAIAAHVKALTPSLVRIPLTDAVYELTLKFAEFLKANDEQYLKCARSLMLHDNHTLLSPVYRALGELFTKHAIAHPEQLQLKNLPTVAYIFINSGVYSMTRYLSHPNPAFSFEELAQVLANMAGHYVAMELKAD</sequence>
<reference evidence="8" key="1">
    <citation type="journal article" date="2019" name="Int. J. Syst. Evol. Microbiol.">
        <title>The Global Catalogue of Microorganisms (GCM) 10K type strain sequencing project: providing services to taxonomists for standard genome sequencing and annotation.</title>
        <authorList>
            <consortium name="The Broad Institute Genomics Platform"/>
            <consortium name="The Broad Institute Genome Sequencing Center for Infectious Disease"/>
            <person name="Wu L."/>
            <person name="Ma J."/>
        </authorList>
    </citation>
    <scope>NUCLEOTIDE SEQUENCE [LARGE SCALE GENOMIC DNA]</scope>
    <source>
        <strain evidence="8">NBRC 105857</strain>
    </source>
</reference>
<feature type="domain" description="HTH tetR-type" evidence="6">
    <location>
        <begin position="11"/>
        <end position="71"/>
    </location>
</feature>
<evidence type="ECO:0000256" key="4">
    <source>
        <dbReference type="ARBA" id="ARBA00023163"/>
    </source>
</evidence>
<dbReference type="InterPro" id="IPR023772">
    <property type="entry name" value="DNA-bd_HTH_TetR-type_CS"/>
</dbReference>
<dbReference type="Proteomes" id="UP001156664">
    <property type="component" value="Unassembled WGS sequence"/>
</dbReference>
<dbReference type="InterPro" id="IPR050109">
    <property type="entry name" value="HTH-type_TetR-like_transc_reg"/>
</dbReference>
<dbReference type="InterPro" id="IPR001647">
    <property type="entry name" value="HTH_TetR"/>
</dbReference>
<organism evidence="7 8">
    <name type="scientific">Limnobacter litoralis</name>
    <dbReference type="NCBI Taxonomy" id="481366"/>
    <lineage>
        <taxon>Bacteria</taxon>
        <taxon>Pseudomonadati</taxon>
        <taxon>Pseudomonadota</taxon>
        <taxon>Betaproteobacteria</taxon>
        <taxon>Burkholderiales</taxon>
        <taxon>Burkholderiaceae</taxon>
        <taxon>Limnobacter</taxon>
    </lineage>
</organism>
<proteinExistence type="predicted"/>
<dbReference type="RefSeq" id="WP_284282438.1">
    <property type="nucleotide sequence ID" value="NZ_BSOJ01000032.1"/>
</dbReference>
<dbReference type="Gene3D" id="1.10.357.10">
    <property type="entry name" value="Tetracycline Repressor, domain 2"/>
    <property type="match status" value="1"/>
</dbReference>
<keyword evidence="8" id="KW-1185">Reference proteome</keyword>
<dbReference type="SUPFAM" id="SSF46689">
    <property type="entry name" value="Homeodomain-like"/>
    <property type="match status" value="1"/>
</dbReference>
<evidence type="ECO:0000259" key="6">
    <source>
        <dbReference type="PROSITE" id="PS50977"/>
    </source>
</evidence>
<name>A0ABQ5YY04_9BURK</name>
<evidence type="ECO:0000313" key="7">
    <source>
        <dbReference type="EMBL" id="GLR27604.1"/>
    </source>
</evidence>
<protein>
    <submittedName>
        <fullName evidence="7">TetR family transcriptional regulator</fullName>
    </submittedName>
</protein>
<keyword evidence="3 5" id="KW-0238">DNA-binding</keyword>
<dbReference type="PROSITE" id="PS01081">
    <property type="entry name" value="HTH_TETR_1"/>
    <property type="match status" value="1"/>
</dbReference>
<evidence type="ECO:0000256" key="2">
    <source>
        <dbReference type="ARBA" id="ARBA00023015"/>
    </source>
</evidence>
<keyword evidence="2" id="KW-0805">Transcription regulation</keyword>
<feature type="DNA-binding region" description="H-T-H motif" evidence="5">
    <location>
        <begin position="34"/>
        <end position="53"/>
    </location>
</feature>
<evidence type="ECO:0000313" key="8">
    <source>
        <dbReference type="Proteomes" id="UP001156664"/>
    </source>
</evidence>
<dbReference type="PANTHER" id="PTHR30055:SF234">
    <property type="entry name" value="HTH-TYPE TRANSCRIPTIONAL REGULATOR BETI"/>
    <property type="match status" value="1"/>
</dbReference>
<evidence type="ECO:0000256" key="3">
    <source>
        <dbReference type="ARBA" id="ARBA00023125"/>
    </source>
</evidence>
<dbReference type="PROSITE" id="PS50977">
    <property type="entry name" value="HTH_TETR_2"/>
    <property type="match status" value="1"/>
</dbReference>
<dbReference type="PRINTS" id="PR00455">
    <property type="entry name" value="HTHTETR"/>
</dbReference>
<accession>A0ABQ5YY04</accession>
<keyword evidence="1" id="KW-0678">Repressor</keyword>
<dbReference type="InterPro" id="IPR009057">
    <property type="entry name" value="Homeodomain-like_sf"/>
</dbReference>
<comment type="caution">
    <text evidence="7">The sequence shown here is derived from an EMBL/GenBank/DDBJ whole genome shotgun (WGS) entry which is preliminary data.</text>
</comment>
<dbReference type="EMBL" id="BSOJ01000032">
    <property type="protein sequence ID" value="GLR27604.1"/>
    <property type="molecule type" value="Genomic_DNA"/>
</dbReference>
<dbReference type="Pfam" id="PF00440">
    <property type="entry name" value="TetR_N"/>
    <property type="match status" value="1"/>
</dbReference>
<evidence type="ECO:0000256" key="5">
    <source>
        <dbReference type="PROSITE-ProRule" id="PRU00335"/>
    </source>
</evidence>
<dbReference type="PANTHER" id="PTHR30055">
    <property type="entry name" value="HTH-TYPE TRANSCRIPTIONAL REGULATOR RUTR"/>
    <property type="match status" value="1"/>
</dbReference>
<gene>
    <name evidence="7" type="ORF">GCM10007875_26950</name>
</gene>
<evidence type="ECO:0000256" key="1">
    <source>
        <dbReference type="ARBA" id="ARBA00022491"/>
    </source>
</evidence>
<keyword evidence="4" id="KW-0804">Transcription</keyword>